<evidence type="ECO:0000259" key="16">
    <source>
        <dbReference type="Pfam" id="PF04556"/>
    </source>
</evidence>
<dbReference type="InterPro" id="IPR011335">
    <property type="entry name" value="Restrct_endonuc-II-like"/>
</dbReference>
<keyword evidence="3" id="KW-0489">Methyltransferase</keyword>
<dbReference type="NCBIfam" id="TIGR01987">
    <property type="entry name" value="HI0074"/>
    <property type="match status" value="1"/>
</dbReference>
<comment type="catalytic activity">
    <reaction evidence="10">
        <text>a 2'-deoxyadenosine in DNA + S-adenosyl-L-methionine = an N(6)-methyl-2'-deoxyadenosine in DNA + S-adenosyl-L-homocysteine + H(+)</text>
        <dbReference type="Rhea" id="RHEA:15197"/>
        <dbReference type="Rhea" id="RHEA-COMP:12418"/>
        <dbReference type="Rhea" id="RHEA-COMP:12419"/>
        <dbReference type="ChEBI" id="CHEBI:15378"/>
        <dbReference type="ChEBI" id="CHEBI:57856"/>
        <dbReference type="ChEBI" id="CHEBI:59789"/>
        <dbReference type="ChEBI" id="CHEBI:90615"/>
        <dbReference type="ChEBI" id="CHEBI:90616"/>
        <dbReference type="EC" id="2.1.1.72"/>
    </reaction>
</comment>
<feature type="transmembrane region" description="Helical" evidence="15">
    <location>
        <begin position="229"/>
        <end position="250"/>
    </location>
</feature>
<dbReference type="InterPro" id="IPR012327">
    <property type="entry name" value="MeTrfase_D12"/>
</dbReference>
<feature type="coiled-coil region" evidence="13">
    <location>
        <begin position="1338"/>
        <end position="1377"/>
    </location>
</feature>
<organism evidence="17 18">
    <name type="scientific">Gigaspora margarita</name>
    <dbReference type="NCBI Taxonomy" id="4874"/>
    <lineage>
        <taxon>Eukaryota</taxon>
        <taxon>Fungi</taxon>
        <taxon>Fungi incertae sedis</taxon>
        <taxon>Mucoromycota</taxon>
        <taxon>Glomeromycotina</taxon>
        <taxon>Glomeromycetes</taxon>
        <taxon>Diversisporales</taxon>
        <taxon>Gigasporaceae</taxon>
        <taxon>Gigaspora</taxon>
    </lineage>
</organism>
<keyword evidence="8 12" id="KW-0648">Protein biosynthesis</keyword>
<comment type="similarity">
    <text evidence="12">Belongs to the class-I aminoacyl-tRNA synthetase family.</text>
</comment>
<evidence type="ECO:0000256" key="8">
    <source>
        <dbReference type="ARBA" id="ARBA00022917"/>
    </source>
</evidence>
<evidence type="ECO:0000256" key="2">
    <source>
        <dbReference type="ARBA" id="ARBA00022598"/>
    </source>
</evidence>
<dbReference type="InterPro" id="IPR002307">
    <property type="entry name" value="Tyr-tRNA-ligase"/>
</dbReference>
<keyword evidence="15" id="KW-0472">Membrane</keyword>
<evidence type="ECO:0000256" key="14">
    <source>
        <dbReference type="SAM" id="MobiDB-lite"/>
    </source>
</evidence>
<dbReference type="InterPro" id="IPR007637">
    <property type="entry name" value="Restrct_endonuc_II_DpnII-like"/>
</dbReference>
<comment type="catalytic activity">
    <reaction evidence="11 12">
        <text>tRNA(Tyr) + L-tyrosine + ATP = L-tyrosyl-tRNA(Tyr) + AMP + diphosphate + H(+)</text>
        <dbReference type="Rhea" id="RHEA:10220"/>
        <dbReference type="Rhea" id="RHEA-COMP:9706"/>
        <dbReference type="Rhea" id="RHEA-COMP:9707"/>
        <dbReference type="ChEBI" id="CHEBI:15378"/>
        <dbReference type="ChEBI" id="CHEBI:30616"/>
        <dbReference type="ChEBI" id="CHEBI:33019"/>
        <dbReference type="ChEBI" id="CHEBI:58315"/>
        <dbReference type="ChEBI" id="CHEBI:78442"/>
        <dbReference type="ChEBI" id="CHEBI:78536"/>
        <dbReference type="ChEBI" id="CHEBI:456215"/>
        <dbReference type="EC" id="6.1.1.1"/>
    </reaction>
</comment>
<dbReference type="SUPFAM" id="SSF53335">
    <property type="entry name" value="S-adenosyl-L-methionine-dependent methyltransferases"/>
    <property type="match status" value="1"/>
</dbReference>
<evidence type="ECO:0000256" key="9">
    <source>
        <dbReference type="ARBA" id="ARBA00023146"/>
    </source>
</evidence>
<dbReference type="PANTHER" id="PTHR11766">
    <property type="entry name" value="TYROSYL-TRNA SYNTHETASE"/>
    <property type="match status" value="1"/>
</dbReference>
<dbReference type="Proteomes" id="UP000789901">
    <property type="component" value="Unassembled WGS sequence"/>
</dbReference>
<dbReference type="Gene3D" id="3.40.50.620">
    <property type="entry name" value="HUPs"/>
    <property type="match status" value="1"/>
</dbReference>
<keyword evidence="15" id="KW-0812">Transmembrane</keyword>
<keyword evidence="13" id="KW-0175">Coiled coil</keyword>
<name>A0ABN7VJA8_GIGMA</name>
<evidence type="ECO:0000256" key="7">
    <source>
        <dbReference type="ARBA" id="ARBA00022840"/>
    </source>
</evidence>
<dbReference type="SUPFAM" id="SSF52980">
    <property type="entry name" value="Restriction endonuclease-like"/>
    <property type="match status" value="1"/>
</dbReference>
<dbReference type="Pfam" id="PF00579">
    <property type="entry name" value="tRNA-synt_1b"/>
    <property type="match status" value="1"/>
</dbReference>
<sequence length="1379" mass="159602">MAKITKEIVNLIEKRNKEKEQIYDQKLNKIKERLNNTPNLYYRFSTNKRISTSYFTYPDKHGRYFNILGVENGKDDGGETNPSNFHKWVEVGDQITITPYEITGEEITKPKNSKPIENDSNKVINQGNANNEDKSLINKEINSDFAKFLLQYFQGNDIREIELVDGELIIEYNNKNNSSTEKSNSQELQLVKNIIQENGQQKLTREELSKLVNANSNSLATEKPKNNNALLISCGIGGTLIIGIVIGLWLRKKDKKRGGIMVAKYILNGKLDIEPLISARNFLTKALQEAKTELEIAGAIQVFEVCYELTWKTCKKILSRRGVNVHTPKEVFRISGLEGLIVDTEAWFDYVDKRNITVHEYEQNILVAVYPVLPRFLKDLNLDIVLDILKKYPYTFYVYGSRVKAGGKTQFLEIINLLIPTSYNNFIEPFVGGGAVFLNIQPGKVIINDINRELFTAYQIIKEKPQELSKLLISYEKKHGPEFYEQLKKQEPKNLSGLEITARFIYLNKTGYNGLYRVNSQGEFNVPWGQKEQVKLFDKENILAISEYLNKNEVQILNQDYQQLLPLIKENDFLFVDPPYDSNNGNGFTSYTANKFTRQNQKELFNFLKECEKKGAKWLLTNHATDFIKDLYQDYPQFTKKAQRFINCQGDKRVGANQEIFINNLLSYEKDLTVLNSLICENQEELNQQIEKIWQANPQKELTLEKVKKLIFASGLAEYLTNGQIKDLKDYCLGVEVGLGTHGRKNIGGKAMEKAIENLLVKHGIEYQKQVAVDFPVNGKKEFDFQIKVKNQFYYLESSFFNVAGNGKGLKSCKELLKDTYLRNKEFMFNLAGFGEWLREVIVNAANLENFYQLKPNQKVVYLGIDCTGEKLHIGHLFSLIQTIRFAQENFTVLLVLGGATSKIGDPSDKLKERPQLEAEKLNQYCQAIKDQITQIVIRPPISETTKEIDFAPLELFYADNSQLLSNIYQILKIKKEDMGRNISINYLLAKETIKQRVNSETGLSFLAFSYSLLQAYDFYYLYKNYNCQGQLGGSDQWGNLTTGLKLIRGFYPENKTFAFNFPLLTDKDGKKFSKSENFYDFWRNMSDEQAKVYIKQFTFLEEKQIEELISQYYRAKKGRSTVSDEKIQELVKQLYGIEKERDENENTTKNNKIMTRLINKKGFDSHGRSWEEVDAIVKRMRQPGYHQISRGLMPDATPTDKAKYEIQQNILRYKRENNVSNQDLKKELEIKTKRRLECLLFAHIENFSLDELFSYAEKLSIPLQIINEEEIPAAITKKNIPSVRKSANGRPHLECWKDKEEPRAKKQIRPYRETKSSKNMLNGIGLIGSLVPLLIKIKKLENMVYKLENEVLKKENKELKKQIKKLEEENKELKDKKQ</sequence>
<evidence type="ECO:0000256" key="13">
    <source>
        <dbReference type="SAM" id="Coils"/>
    </source>
</evidence>
<dbReference type="InterPro" id="IPR010982">
    <property type="entry name" value="Lambda_DNA-bd_dom_sf"/>
</dbReference>
<dbReference type="InterPro" id="IPR010235">
    <property type="entry name" value="HepT"/>
</dbReference>
<dbReference type="InterPro" id="IPR029063">
    <property type="entry name" value="SAM-dependent_MTases_sf"/>
</dbReference>
<keyword evidence="5" id="KW-0949">S-adenosyl-L-methionine</keyword>
<dbReference type="Gene3D" id="3.40.50.150">
    <property type="entry name" value="Vaccinia Virus protein VP39"/>
    <property type="match status" value="1"/>
</dbReference>
<evidence type="ECO:0000313" key="18">
    <source>
        <dbReference type="Proteomes" id="UP000789901"/>
    </source>
</evidence>
<evidence type="ECO:0000256" key="15">
    <source>
        <dbReference type="SAM" id="Phobius"/>
    </source>
</evidence>
<dbReference type="EMBL" id="CAJVQB010016247">
    <property type="protein sequence ID" value="CAG8779015.1"/>
    <property type="molecule type" value="Genomic_DNA"/>
</dbReference>
<dbReference type="InterPro" id="IPR023095">
    <property type="entry name" value="Ade_MeTrfase_dom_2"/>
</dbReference>
<evidence type="ECO:0000256" key="4">
    <source>
        <dbReference type="ARBA" id="ARBA00022679"/>
    </source>
</evidence>
<keyword evidence="9 12" id="KW-0030">Aminoacyl-tRNA synthetase</keyword>
<evidence type="ECO:0000256" key="10">
    <source>
        <dbReference type="ARBA" id="ARBA00047942"/>
    </source>
</evidence>
<dbReference type="Pfam" id="PF02086">
    <property type="entry name" value="MethyltransfD12"/>
    <property type="match status" value="1"/>
</dbReference>
<dbReference type="Pfam" id="PF04556">
    <property type="entry name" value="DpnII"/>
    <property type="match status" value="1"/>
</dbReference>
<feature type="region of interest" description="Disordered" evidence="14">
    <location>
        <begin position="110"/>
        <end position="129"/>
    </location>
</feature>
<dbReference type="Gene3D" id="1.20.120.330">
    <property type="entry name" value="Nucleotidyltransferases domain 2"/>
    <property type="match status" value="1"/>
</dbReference>
<comment type="caution">
    <text evidence="17">The sequence shown here is derived from an EMBL/GenBank/DDBJ whole genome shotgun (WGS) entry which is preliminary data.</text>
</comment>
<dbReference type="PANTHER" id="PTHR11766:SF0">
    <property type="entry name" value="TYROSINE--TRNA LIGASE, MITOCHONDRIAL"/>
    <property type="match status" value="1"/>
</dbReference>
<keyword evidence="4" id="KW-0808">Transferase</keyword>
<dbReference type="PRINTS" id="PR01040">
    <property type="entry name" value="TRNASYNTHTYR"/>
</dbReference>
<evidence type="ECO:0000313" key="17">
    <source>
        <dbReference type="EMBL" id="CAG8779015.1"/>
    </source>
</evidence>
<dbReference type="InterPro" id="IPR024088">
    <property type="entry name" value="Tyr-tRNA-ligase_bac-type"/>
</dbReference>
<gene>
    <name evidence="17" type="ORF">GMARGA_LOCUS19454</name>
</gene>
<evidence type="ECO:0000256" key="12">
    <source>
        <dbReference type="RuleBase" id="RU361234"/>
    </source>
</evidence>
<keyword evidence="15" id="KW-1133">Transmembrane helix</keyword>
<reference evidence="17 18" key="1">
    <citation type="submission" date="2021-06" db="EMBL/GenBank/DDBJ databases">
        <authorList>
            <person name="Kallberg Y."/>
            <person name="Tangrot J."/>
            <person name="Rosling A."/>
        </authorList>
    </citation>
    <scope>NUCLEOTIDE SEQUENCE [LARGE SCALE GENOMIC DNA]</scope>
    <source>
        <strain evidence="17 18">120-4 pot B 10/14</strain>
    </source>
</reference>
<dbReference type="Gene3D" id="1.10.1020.10">
    <property type="entry name" value="Adenine-specific Methyltransferase, Domain 2"/>
    <property type="match status" value="1"/>
</dbReference>
<dbReference type="InterPro" id="IPR002305">
    <property type="entry name" value="aa-tRNA-synth_Ic"/>
</dbReference>
<dbReference type="InterPro" id="IPR014729">
    <property type="entry name" value="Rossmann-like_a/b/a_fold"/>
</dbReference>
<evidence type="ECO:0000256" key="11">
    <source>
        <dbReference type="ARBA" id="ARBA00048248"/>
    </source>
</evidence>
<keyword evidence="7 12" id="KW-0067">ATP-binding</keyword>
<protein>
    <recommendedName>
        <fullName evidence="12">Tyrosine--tRNA ligase</fullName>
        <ecNumber evidence="12">6.1.1.1</ecNumber>
    </recommendedName>
    <alternativeName>
        <fullName evidence="12">Tyrosyl-tRNA synthetase</fullName>
    </alternativeName>
</protein>
<dbReference type="SUPFAM" id="SSF81593">
    <property type="entry name" value="Nucleotidyltransferase substrate binding subunit/domain"/>
    <property type="match status" value="1"/>
</dbReference>
<dbReference type="Pfam" id="PF08780">
    <property type="entry name" value="NTase_sub_bind"/>
    <property type="match status" value="1"/>
</dbReference>
<dbReference type="NCBIfam" id="TIGR00234">
    <property type="entry name" value="tyrS"/>
    <property type="match status" value="1"/>
</dbReference>
<dbReference type="Gene3D" id="1.10.240.10">
    <property type="entry name" value="Tyrosyl-Transfer RNA Synthetase"/>
    <property type="match status" value="1"/>
</dbReference>
<proteinExistence type="inferred from homology"/>
<dbReference type="NCBIfam" id="TIGR00571">
    <property type="entry name" value="dam"/>
    <property type="match status" value="1"/>
</dbReference>
<keyword evidence="6 12" id="KW-0547">Nucleotide-binding</keyword>
<evidence type="ECO:0000256" key="6">
    <source>
        <dbReference type="ARBA" id="ARBA00022741"/>
    </source>
</evidence>
<dbReference type="Gene3D" id="1.10.260.40">
    <property type="entry name" value="lambda repressor-like DNA-binding domains"/>
    <property type="match status" value="1"/>
</dbReference>
<evidence type="ECO:0000256" key="3">
    <source>
        <dbReference type="ARBA" id="ARBA00022603"/>
    </source>
</evidence>
<feature type="compositionally biased region" description="Basic and acidic residues" evidence="14">
    <location>
        <begin position="110"/>
        <end position="120"/>
    </location>
</feature>
<dbReference type="EC" id="6.1.1.1" evidence="12"/>
<evidence type="ECO:0000256" key="5">
    <source>
        <dbReference type="ARBA" id="ARBA00022691"/>
    </source>
</evidence>
<evidence type="ECO:0000256" key="1">
    <source>
        <dbReference type="ARBA" id="ARBA00006594"/>
    </source>
</evidence>
<comment type="similarity">
    <text evidence="1">Belongs to the N(4)/N(6)-methyltransferase family.</text>
</comment>
<keyword evidence="18" id="KW-1185">Reference proteome</keyword>
<feature type="domain" description="Restriction endonuclease type II DpnII-like" evidence="16">
    <location>
        <begin position="703"/>
        <end position="806"/>
    </location>
</feature>
<keyword evidence="2 12" id="KW-0436">Ligase</keyword>
<dbReference type="SUPFAM" id="SSF52374">
    <property type="entry name" value="Nucleotidylyl transferase"/>
    <property type="match status" value="1"/>
</dbReference>
<accession>A0ABN7VJA8</accession>